<dbReference type="SUPFAM" id="SSF53850">
    <property type="entry name" value="Periplasmic binding protein-like II"/>
    <property type="match status" value="1"/>
</dbReference>
<dbReference type="GO" id="GO:0003700">
    <property type="term" value="F:DNA-binding transcription factor activity"/>
    <property type="evidence" value="ECO:0007669"/>
    <property type="project" value="InterPro"/>
</dbReference>
<dbReference type="InterPro" id="IPR000847">
    <property type="entry name" value="LysR_HTH_N"/>
</dbReference>
<reference evidence="6" key="1">
    <citation type="submission" date="2023-07" db="EMBL/GenBank/DDBJ databases">
        <title>Genome content predicts the carbon catabolic preferences of heterotrophic bacteria.</title>
        <authorList>
            <person name="Gralka M."/>
        </authorList>
    </citation>
    <scope>NUCLEOTIDE SEQUENCE</scope>
    <source>
        <strain evidence="6">C2R13</strain>
    </source>
</reference>
<keyword evidence="2" id="KW-0805">Transcription regulation</keyword>
<evidence type="ECO:0000313" key="7">
    <source>
        <dbReference type="Proteomes" id="UP001170481"/>
    </source>
</evidence>
<evidence type="ECO:0000256" key="1">
    <source>
        <dbReference type="ARBA" id="ARBA00009437"/>
    </source>
</evidence>
<dbReference type="PANTHER" id="PTHR30126:SF94">
    <property type="entry name" value="LYSR FAMILY TRANSCRIPTIONAL REGULATOR"/>
    <property type="match status" value="1"/>
</dbReference>
<dbReference type="PANTHER" id="PTHR30126">
    <property type="entry name" value="HTH-TYPE TRANSCRIPTIONAL REGULATOR"/>
    <property type="match status" value="1"/>
</dbReference>
<dbReference type="AlphaFoldDB" id="A0AAP4U1E2"/>
<comment type="similarity">
    <text evidence="1">Belongs to the LysR transcriptional regulatory family.</text>
</comment>
<name>A0AAP4U1E2_9GAMM</name>
<gene>
    <name evidence="6" type="ORF">Q4535_09005</name>
</gene>
<sequence>MRYSLRQLAVFVAVARHDNVSLAADSLAMSQSAASTALAELERQFDCRLFDRHGKRLRLNGLGRELLPKAIALLDQAEELEQLLGQQDATGSLEIGATLTIGNYLAPQIIGDFLHHHPASRVELHVHNTHQLIDKLVHFELDIGLVEGEVEHPLLEATHWVSDRLSIFCAPSHPLAQGEVTLERLLAARWIMRERGSGTRSTFEQALRPHLDGPSTSVSQRLDIMLELEHTEAIKRAVEAGLGIGCISRLALRDAFRRGSLVELPTPWLELTRAYRFVHHRDRFITQAMREFVAGCRNLSGSASRSDEIILPQVP</sequence>
<evidence type="ECO:0000313" key="6">
    <source>
        <dbReference type="EMBL" id="MDO6672258.1"/>
    </source>
</evidence>
<dbReference type="CDD" id="cd08420">
    <property type="entry name" value="PBP2_CysL_like"/>
    <property type="match status" value="1"/>
</dbReference>
<dbReference type="EMBL" id="JAUORK010000009">
    <property type="protein sequence ID" value="MDO6672258.1"/>
    <property type="molecule type" value="Genomic_DNA"/>
</dbReference>
<dbReference type="FunFam" id="1.10.10.10:FF:000001">
    <property type="entry name" value="LysR family transcriptional regulator"/>
    <property type="match status" value="1"/>
</dbReference>
<proteinExistence type="inferred from homology"/>
<accession>A0AAP4U1E2</accession>
<comment type="caution">
    <text evidence="6">The sequence shown here is derived from an EMBL/GenBank/DDBJ whole genome shotgun (WGS) entry which is preliminary data.</text>
</comment>
<evidence type="ECO:0000256" key="3">
    <source>
        <dbReference type="ARBA" id="ARBA00023125"/>
    </source>
</evidence>
<dbReference type="RefSeq" id="WP_192839055.1">
    <property type="nucleotide sequence ID" value="NZ_JAUORK010000009.1"/>
</dbReference>
<dbReference type="InterPro" id="IPR036390">
    <property type="entry name" value="WH_DNA-bd_sf"/>
</dbReference>
<dbReference type="Gene3D" id="1.10.10.10">
    <property type="entry name" value="Winged helix-like DNA-binding domain superfamily/Winged helix DNA-binding domain"/>
    <property type="match status" value="1"/>
</dbReference>
<dbReference type="GO" id="GO:0000976">
    <property type="term" value="F:transcription cis-regulatory region binding"/>
    <property type="evidence" value="ECO:0007669"/>
    <property type="project" value="TreeGrafter"/>
</dbReference>
<evidence type="ECO:0000256" key="4">
    <source>
        <dbReference type="ARBA" id="ARBA00023163"/>
    </source>
</evidence>
<evidence type="ECO:0000259" key="5">
    <source>
        <dbReference type="PROSITE" id="PS50931"/>
    </source>
</evidence>
<evidence type="ECO:0000256" key="2">
    <source>
        <dbReference type="ARBA" id="ARBA00023015"/>
    </source>
</evidence>
<dbReference type="InterPro" id="IPR036388">
    <property type="entry name" value="WH-like_DNA-bd_sf"/>
</dbReference>
<dbReference type="NCBIfam" id="NF008095">
    <property type="entry name" value="PRK10837.1"/>
    <property type="match status" value="1"/>
</dbReference>
<dbReference type="InterPro" id="IPR005119">
    <property type="entry name" value="LysR_subst-bd"/>
</dbReference>
<protein>
    <submittedName>
        <fullName evidence="6">LysR family transcriptional regulator</fullName>
    </submittedName>
</protein>
<keyword evidence="3" id="KW-0238">DNA-binding</keyword>
<dbReference type="Pfam" id="PF03466">
    <property type="entry name" value="LysR_substrate"/>
    <property type="match status" value="1"/>
</dbReference>
<dbReference type="SUPFAM" id="SSF46785">
    <property type="entry name" value="Winged helix' DNA-binding domain"/>
    <property type="match status" value="1"/>
</dbReference>
<dbReference type="Proteomes" id="UP001170481">
    <property type="component" value="Unassembled WGS sequence"/>
</dbReference>
<feature type="domain" description="HTH lysR-type" evidence="5">
    <location>
        <begin position="1"/>
        <end position="60"/>
    </location>
</feature>
<dbReference type="Pfam" id="PF00126">
    <property type="entry name" value="HTH_1"/>
    <property type="match status" value="1"/>
</dbReference>
<organism evidence="6 7">
    <name type="scientific">Cobetia amphilecti</name>
    <dbReference type="NCBI Taxonomy" id="1055104"/>
    <lineage>
        <taxon>Bacteria</taxon>
        <taxon>Pseudomonadati</taxon>
        <taxon>Pseudomonadota</taxon>
        <taxon>Gammaproteobacteria</taxon>
        <taxon>Oceanospirillales</taxon>
        <taxon>Halomonadaceae</taxon>
        <taxon>Cobetia</taxon>
    </lineage>
</organism>
<dbReference type="Gene3D" id="3.40.190.290">
    <property type="match status" value="1"/>
</dbReference>
<dbReference type="PROSITE" id="PS50931">
    <property type="entry name" value="HTH_LYSR"/>
    <property type="match status" value="1"/>
</dbReference>
<keyword evidence="4" id="KW-0804">Transcription</keyword>